<evidence type="ECO:0000256" key="2">
    <source>
        <dbReference type="ARBA" id="ARBA00022692"/>
    </source>
</evidence>
<dbReference type="EMBL" id="SOAG01000018">
    <property type="protein sequence ID" value="TDS56871.1"/>
    <property type="molecule type" value="Genomic_DNA"/>
</dbReference>
<dbReference type="GO" id="GO:0009306">
    <property type="term" value="P:protein secretion"/>
    <property type="evidence" value="ECO:0007669"/>
    <property type="project" value="InterPro"/>
</dbReference>
<keyword evidence="7" id="KW-1185">Reference proteome</keyword>
<dbReference type="RefSeq" id="WP_243832691.1">
    <property type="nucleotide sequence ID" value="NZ_SOAG01000018.1"/>
</dbReference>
<dbReference type="GO" id="GO:0005886">
    <property type="term" value="C:plasma membrane"/>
    <property type="evidence" value="ECO:0007669"/>
    <property type="project" value="InterPro"/>
</dbReference>
<dbReference type="PANTHER" id="PTHR36985:SF1">
    <property type="entry name" value="TRANSLOCATION AND ASSEMBLY MODULE SUBUNIT TAMB"/>
    <property type="match status" value="1"/>
</dbReference>
<evidence type="ECO:0000256" key="4">
    <source>
        <dbReference type="ARBA" id="ARBA00023136"/>
    </source>
</evidence>
<sequence length="1453" mass="164152">MNSVNEKFGTQLRVKAIALDAFGNIILYEVAARDNHDNDFIYMSKFQTSLLNLKELLQGKLYFSKTQIKDLYINIHKYKGETSTNLDALIDAFDNGKEGDGKFRLKSNTIMLDNGHLIISDDNNEHPIVVDFKNINASIKNFFIKGPEIYATILNSDFDDHWGMEVKKLTGDFSHTQTSMGIQNLELATQRSAIKGNLYFTFEVGDMKYFTDKVNWDFDIEKAILNTTDLNHFANEFASERKVYIKGKVEGVMNDLSMKNVHLVDGGYTYVLGQFKFKNVFDQEKPFWMRANLTRLQTTRNSLVSLMPEMLSEKLPVELGNLGVVDVHGEIEMTKRTLNTDVQVISSVGMAVAEIDIDNLNDADKARYKGNIVLDKFNLGEFIKDNKFGLASVDIDVDGEGFNQKSLNTSVKGEIFSLAFGQYNYQNISVDGLMKMPYYRGLIHAEDPNLQLDFNGVIDLSSKVKNYDFRADVAHADLHALKLVNDSIAEFCGSFEFAASGNTIDDLAGEFKMYSSTYDNSKDHYDFEEFSLVSSFKGEERTITVNSKEAIQGYITGEFSFKEAKALFTNALGSLYTNYSPYEVKPGQYLDFDITVHNRLIEIFLPYLTVSEQTRVSGIINNDEKEFKLDFNSPGIELSGVSFFNVLLNVNNANPLYNAYVTIDSVKTKGYSIQDFNLLNLTHNDTLFIRSEFTGGNKKLDKFNLNLYHTINDENLSVVGFKKSELFFKGYEWNINEHEEDDNKIVFNKKLTDFVIDSLSISHNHQEVSLSGIVRDSTYKHFDLSFLNVDLSKITPDINNLKFAGNIDGEIHFSQEKDVFHPNANLVIDSLKVNDALLGDLNFKVEGDERLEKFQVRSQIVKDDEEKFYLNGDVKVIDKKSYLNLESGFNKFSMKSIGPLLSSIVSDVRGNATGKISILGKPQSPDINGRLYLNEAGMKSKFTGVDYNFEEQTPLDITEKQFIFREVKLIDTKYKTEGIVNGEVAHKVFNDWVLDLNMTSSNLLALDTEYTEGSIYYGRAFINGQAKIVGPVQLLSIDINATSNKGTSIKIPLKEAQGTGDKNFIHFLSPKEKELRLKGEDTDIYRYENSGIELDFEFVLTPDAEIEIILDRESGHAMRGKGAGFITMEINTLGKFNMWGDFQAYEGEYNFKYGGLIDKKFVVKKYGTIRWDGDPMNAILDLQAIYHTDANPSVIVDNSIVSRKVPTDVAIVLNGSLSNPEVDFEISFPTVSSVVKSEIDYKLSDRDTRERQAMALLATGTFFSSNNSSSTLTGSLFERASSIFDDLFSDEDEKFKVGLNYAQGERNPYAQTEGRLGVTFSTKVNDRISVNGKLGVPVGGVEQSVIVGDVEVLLRINEEGTLNARFFNRENDINYIGEGIGYTQGVGVTYEVDFDTFKELISRVLNRALKREKEKNTKSENNRADELPDSDFNRDFIKFYETRRKNNSSQQSE</sequence>
<evidence type="ECO:0000256" key="3">
    <source>
        <dbReference type="ARBA" id="ARBA00022989"/>
    </source>
</evidence>
<dbReference type="InterPro" id="IPR007452">
    <property type="entry name" value="TamB_C"/>
</dbReference>
<dbReference type="PANTHER" id="PTHR36985">
    <property type="entry name" value="TRANSLOCATION AND ASSEMBLY MODULE SUBUNIT TAMB"/>
    <property type="match status" value="1"/>
</dbReference>
<evidence type="ECO:0000313" key="6">
    <source>
        <dbReference type="EMBL" id="TDS56871.1"/>
    </source>
</evidence>
<organism evidence="6 7">
    <name type="scientific">Myroides indicus</name>
    <dbReference type="NCBI Taxonomy" id="1323422"/>
    <lineage>
        <taxon>Bacteria</taxon>
        <taxon>Pseudomonadati</taxon>
        <taxon>Bacteroidota</taxon>
        <taxon>Flavobacteriia</taxon>
        <taxon>Flavobacteriales</taxon>
        <taxon>Flavobacteriaceae</taxon>
        <taxon>Myroides</taxon>
    </lineage>
</organism>
<evidence type="ECO:0000313" key="7">
    <source>
        <dbReference type="Proteomes" id="UP000295215"/>
    </source>
</evidence>
<keyword evidence="3" id="KW-1133">Transmembrane helix</keyword>
<evidence type="ECO:0000256" key="1">
    <source>
        <dbReference type="ARBA" id="ARBA00004167"/>
    </source>
</evidence>
<comment type="subcellular location">
    <subcellularLocation>
        <location evidence="1">Membrane</location>
        <topology evidence="1">Single-pass membrane protein</topology>
    </subcellularLocation>
</comment>
<feature type="domain" description="Translocation and assembly module TamB C-terminal" evidence="5">
    <location>
        <begin position="973"/>
        <end position="1394"/>
    </location>
</feature>
<evidence type="ECO:0000259" key="5">
    <source>
        <dbReference type="Pfam" id="PF04357"/>
    </source>
</evidence>
<gene>
    <name evidence="6" type="ORF">C8P70_11819</name>
</gene>
<dbReference type="Pfam" id="PF04357">
    <property type="entry name" value="TamB"/>
    <property type="match status" value="1"/>
</dbReference>
<keyword evidence="2" id="KW-0812">Transmembrane</keyword>
<proteinExistence type="predicted"/>
<accession>A0A4R7ETD3</accession>
<keyword evidence="4" id="KW-0472">Membrane</keyword>
<name>A0A4R7ETD3_9FLAO</name>
<protein>
    <submittedName>
        <fullName evidence="6">Uncharacterized protein DUF490</fullName>
    </submittedName>
</protein>
<reference evidence="6 7" key="1">
    <citation type="submission" date="2019-03" db="EMBL/GenBank/DDBJ databases">
        <title>Genomic Encyclopedia of Archaeal and Bacterial Type Strains, Phase II (KMG-II): from individual species to whole genera.</title>
        <authorList>
            <person name="Goeker M."/>
        </authorList>
    </citation>
    <scope>NUCLEOTIDE SEQUENCE [LARGE SCALE GENOMIC DNA]</scope>
    <source>
        <strain evidence="6 7">DSM 28213</strain>
    </source>
</reference>
<comment type="caution">
    <text evidence="6">The sequence shown here is derived from an EMBL/GenBank/DDBJ whole genome shotgun (WGS) entry which is preliminary data.</text>
</comment>
<dbReference type="Proteomes" id="UP000295215">
    <property type="component" value="Unassembled WGS sequence"/>
</dbReference>